<dbReference type="SUPFAM" id="SSF53850">
    <property type="entry name" value="Periplasmic binding protein-like II"/>
    <property type="match status" value="1"/>
</dbReference>
<name>A0A2W1NXW4_PAEXE</name>
<dbReference type="Gene3D" id="3.40.190.150">
    <property type="entry name" value="Bordetella uptake gene, domain 1"/>
    <property type="match status" value="1"/>
</dbReference>
<protein>
    <submittedName>
        <fullName evidence="3">Tripartite tricarboxylate transporter substrate binding protein</fullName>
    </submittedName>
</protein>
<evidence type="ECO:0000256" key="2">
    <source>
        <dbReference type="SAM" id="SignalP"/>
    </source>
</evidence>
<reference evidence="3" key="1">
    <citation type="submission" date="2018-06" db="EMBL/GenBank/DDBJ databases">
        <title>Paenibacillus xerothermodurans sp. nov. an extremely dry heat resistant spore forming bacterium isolated from the soil of Cape Canaveral, Florida.</title>
        <authorList>
            <person name="Seuylemezian A."/>
            <person name="Kaur N."/>
            <person name="Patil P."/>
            <person name="Patil P."/>
            <person name="Mayilraj S."/>
            <person name="Vaishampayan P."/>
        </authorList>
    </citation>
    <scope>NUCLEOTIDE SEQUENCE [LARGE SCALE GENOMIC DNA]</scope>
    <source>
        <strain evidence="3">ATCC 27380</strain>
    </source>
</reference>
<proteinExistence type="inferred from homology"/>
<dbReference type="Proteomes" id="UP000214746">
    <property type="component" value="Unassembled WGS sequence"/>
</dbReference>
<dbReference type="CDD" id="cd07012">
    <property type="entry name" value="PBP2_Bug_TTT"/>
    <property type="match status" value="1"/>
</dbReference>
<accession>A0A2W1NXW4</accession>
<keyword evidence="2" id="KW-0732">Signal</keyword>
<sequence length="343" mass="36199">MMGKSRTLFSLAWTVALTGSMLAGCGKASEPAATSGQAAASSVKPAADFPKKPIELIVPYATGGGTDVTARTLANAVSKYLPNQQTVVTVNKPGASGVIGLGEVFQAKPDGYKISMATIGNLAIQPNYGKTPYSYDSFEPILIANSVPHILAVQADAPWKTVDEWLDYVQKNPNAFSYSTPGQGNTQHLNMEGVALKDGLKLKHVPFDGAAPAITALLGGHVHGAVVQVHEAKPQVDAGALRILANIGTSKAEAIKDVPLLHERGYIGYNAWTGIVAPKGTPPEAVAILHDAFKKALEDPETVNEFKKIGIEPAYSGPDEFKKIAEETYKSTRDVATKVGLIK</sequence>
<comment type="similarity">
    <text evidence="1">Belongs to the UPF0065 (bug) family.</text>
</comment>
<gene>
    <name evidence="3" type="ORF">CBW46_017230</name>
</gene>
<dbReference type="OrthoDB" id="8881899at2"/>
<dbReference type="PIRSF" id="PIRSF017082">
    <property type="entry name" value="YflP"/>
    <property type="match status" value="1"/>
</dbReference>
<dbReference type="EMBL" id="NHRJ02000014">
    <property type="protein sequence ID" value="PZE19678.1"/>
    <property type="molecule type" value="Genomic_DNA"/>
</dbReference>
<keyword evidence="4" id="KW-1185">Reference proteome</keyword>
<dbReference type="PANTHER" id="PTHR42928">
    <property type="entry name" value="TRICARBOXYLATE-BINDING PROTEIN"/>
    <property type="match status" value="1"/>
</dbReference>
<dbReference type="PANTHER" id="PTHR42928:SF5">
    <property type="entry name" value="BLR1237 PROTEIN"/>
    <property type="match status" value="1"/>
</dbReference>
<dbReference type="InterPro" id="IPR005064">
    <property type="entry name" value="BUG"/>
</dbReference>
<evidence type="ECO:0000313" key="3">
    <source>
        <dbReference type="EMBL" id="PZE19678.1"/>
    </source>
</evidence>
<evidence type="ECO:0000313" key="4">
    <source>
        <dbReference type="Proteomes" id="UP000214746"/>
    </source>
</evidence>
<dbReference type="AlphaFoldDB" id="A0A2W1NXW4"/>
<organism evidence="3 4">
    <name type="scientific">Paenibacillus xerothermodurans</name>
    <dbReference type="NCBI Taxonomy" id="1977292"/>
    <lineage>
        <taxon>Bacteria</taxon>
        <taxon>Bacillati</taxon>
        <taxon>Bacillota</taxon>
        <taxon>Bacilli</taxon>
        <taxon>Bacillales</taxon>
        <taxon>Paenibacillaceae</taxon>
        <taxon>Paenibacillus</taxon>
    </lineage>
</organism>
<comment type="caution">
    <text evidence="3">The sequence shown here is derived from an EMBL/GenBank/DDBJ whole genome shotgun (WGS) entry which is preliminary data.</text>
</comment>
<feature type="chain" id="PRO_5039034720" evidence="2">
    <location>
        <begin position="24"/>
        <end position="343"/>
    </location>
</feature>
<evidence type="ECO:0000256" key="1">
    <source>
        <dbReference type="ARBA" id="ARBA00006987"/>
    </source>
</evidence>
<dbReference type="Gene3D" id="3.40.190.10">
    <property type="entry name" value="Periplasmic binding protein-like II"/>
    <property type="match status" value="1"/>
</dbReference>
<feature type="signal peptide" evidence="2">
    <location>
        <begin position="1"/>
        <end position="23"/>
    </location>
</feature>
<dbReference type="PROSITE" id="PS51257">
    <property type="entry name" value="PROKAR_LIPOPROTEIN"/>
    <property type="match status" value="1"/>
</dbReference>
<dbReference type="Pfam" id="PF03401">
    <property type="entry name" value="TctC"/>
    <property type="match status" value="1"/>
</dbReference>
<dbReference type="InterPro" id="IPR042100">
    <property type="entry name" value="Bug_dom1"/>
</dbReference>
<dbReference type="RefSeq" id="WP_089201225.1">
    <property type="nucleotide sequence ID" value="NZ_NHRJ02000014.1"/>
</dbReference>